<dbReference type="InterPro" id="IPR059018">
    <property type="entry name" value="HEAT_URB1"/>
</dbReference>
<evidence type="ECO:0000259" key="4">
    <source>
        <dbReference type="Pfam" id="PF26140"/>
    </source>
</evidence>
<dbReference type="PANTHER" id="PTHR13500">
    <property type="entry name" value="NUCLEOLAR PRERIBOSOMAL-ASSOCIATED PROTEIN 1"/>
    <property type="match status" value="1"/>
</dbReference>
<dbReference type="OrthoDB" id="72892at2759"/>
<dbReference type="InterPro" id="IPR021714">
    <property type="entry name" value="URB1_N"/>
</dbReference>
<feature type="region of interest" description="Disordered" evidence="1">
    <location>
        <begin position="1382"/>
        <end position="1405"/>
    </location>
</feature>
<protein>
    <recommendedName>
        <fullName evidence="7">Nucleolar pre-ribosomal-associated protein 1 C-terminal domain-containing protein</fullName>
    </recommendedName>
</protein>
<evidence type="ECO:0000259" key="3">
    <source>
        <dbReference type="Pfam" id="PF16201"/>
    </source>
</evidence>
<dbReference type="Pfam" id="PF26140">
    <property type="entry name" value="HEAT_URB1"/>
    <property type="match status" value="1"/>
</dbReference>
<accession>W6MUL2</accession>
<dbReference type="PANTHER" id="PTHR13500:SF0">
    <property type="entry name" value="NUCLEOLAR PRE-RIBOSOMAL-ASSOCIATED PROTEIN 1"/>
    <property type="match status" value="1"/>
</dbReference>
<dbReference type="Pfam" id="PF16201">
    <property type="entry name" value="NopRA1"/>
    <property type="match status" value="1"/>
</dbReference>
<reference evidence="5" key="1">
    <citation type="submission" date="2013-12" db="EMBL/GenBank/DDBJ databases">
        <authorList>
            <person name="Genoscope - CEA"/>
        </authorList>
    </citation>
    <scope>NUCLEOTIDE SEQUENCE</scope>
    <source>
        <strain evidence="5">CBS 1993</strain>
    </source>
</reference>
<dbReference type="InterPro" id="IPR032436">
    <property type="entry name" value="URB1_C"/>
</dbReference>
<evidence type="ECO:0008006" key="7">
    <source>
        <dbReference type="Google" id="ProtNLM"/>
    </source>
</evidence>
<evidence type="ECO:0000313" key="5">
    <source>
        <dbReference type="EMBL" id="CDK29372.1"/>
    </source>
</evidence>
<proteinExistence type="predicted"/>
<dbReference type="RefSeq" id="XP_022461359.1">
    <property type="nucleotide sequence ID" value="XM_022600548.1"/>
</dbReference>
<dbReference type="GeneID" id="34522747"/>
<gene>
    <name evidence="5" type="ORF">KUCA_T00005360001</name>
</gene>
<name>W6MUL2_9ASCO</name>
<dbReference type="GO" id="GO:0005730">
    <property type="term" value="C:nucleolus"/>
    <property type="evidence" value="ECO:0007669"/>
    <property type="project" value="TreeGrafter"/>
</dbReference>
<feature type="domain" description="URB1 N-terminal" evidence="2">
    <location>
        <begin position="38"/>
        <end position="343"/>
    </location>
</feature>
<dbReference type="EMBL" id="HG793130">
    <property type="protein sequence ID" value="CDK29372.1"/>
    <property type="molecule type" value="Genomic_DNA"/>
</dbReference>
<evidence type="ECO:0000259" key="2">
    <source>
        <dbReference type="Pfam" id="PF11707"/>
    </source>
</evidence>
<reference evidence="5" key="2">
    <citation type="submission" date="2014-02" db="EMBL/GenBank/DDBJ databases">
        <title>Complete DNA sequence of /Kuraishia capsulata/ illustrates novel genomic features among budding yeasts (/Saccharomycotina/).</title>
        <authorList>
            <person name="Morales L."/>
            <person name="Noel B."/>
            <person name="Porcel B."/>
            <person name="Marcet-Houben M."/>
            <person name="Hullo M-F."/>
            <person name="Sacerdot C."/>
            <person name="Tekaia F."/>
            <person name="Leh-Louis V."/>
            <person name="Despons L."/>
            <person name="Khanna V."/>
            <person name="Aury J-M."/>
            <person name="Barbe V."/>
            <person name="Couloux A."/>
            <person name="Labadie K."/>
            <person name="Pelletier E."/>
            <person name="Souciet J-L."/>
            <person name="Boekhout T."/>
            <person name="Gabaldon T."/>
            <person name="Wincker P."/>
            <person name="Dujon B."/>
        </authorList>
    </citation>
    <scope>NUCLEOTIDE SEQUENCE</scope>
    <source>
        <strain evidence="5">CBS 1993</strain>
    </source>
</reference>
<organism evidence="5 6">
    <name type="scientific">Kuraishia capsulata CBS 1993</name>
    <dbReference type="NCBI Taxonomy" id="1382522"/>
    <lineage>
        <taxon>Eukaryota</taxon>
        <taxon>Fungi</taxon>
        <taxon>Dikarya</taxon>
        <taxon>Ascomycota</taxon>
        <taxon>Saccharomycotina</taxon>
        <taxon>Pichiomycetes</taxon>
        <taxon>Pichiales</taxon>
        <taxon>Pichiaceae</taxon>
        <taxon>Kuraishia</taxon>
    </lineage>
</organism>
<dbReference type="STRING" id="1382522.W6MUL2"/>
<evidence type="ECO:0000256" key="1">
    <source>
        <dbReference type="SAM" id="MobiDB-lite"/>
    </source>
</evidence>
<dbReference type="GO" id="GO:0000466">
    <property type="term" value="P:maturation of 5.8S rRNA from tricistronic rRNA transcript (SSU-rRNA, 5.8S rRNA, LSU-rRNA)"/>
    <property type="evidence" value="ECO:0007669"/>
    <property type="project" value="TreeGrafter"/>
</dbReference>
<keyword evidence="6" id="KW-1185">Reference proteome</keyword>
<dbReference type="GO" id="GO:0000463">
    <property type="term" value="P:maturation of LSU-rRNA from tricistronic rRNA transcript (SSU-rRNA, 5.8S rRNA, LSU-rRNA)"/>
    <property type="evidence" value="ECO:0007669"/>
    <property type="project" value="TreeGrafter"/>
</dbReference>
<dbReference type="Pfam" id="PF11707">
    <property type="entry name" value="Npa1"/>
    <property type="match status" value="1"/>
</dbReference>
<dbReference type="InterPro" id="IPR039844">
    <property type="entry name" value="URB1"/>
</dbReference>
<feature type="domain" description="URB1 C-terminal" evidence="3">
    <location>
        <begin position="1354"/>
        <end position="1580"/>
    </location>
</feature>
<evidence type="ECO:0000313" key="6">
    <source>
        <dbReference type="Proteomes" id="UP000019384"/>
    </source>
</evidence>
<dbReference type="Proteomes" id="UP000019384">
    <property type="component" value="Unassembled WGS sequence"/>
</dbReference>
<feature type="compositionally biased region" description="Acidic residues" evidence="1">
    <location>
        <begin position="1383"/>
        <end position="1400"/>
    </location>
</feature>
<dbReference type="HOGENOM" id="CLU_003174_0_0_1"/>
<feature type="domain" description="URB1 central HEAT repeat" evidence="4">
    <location>
        <begin position="513"/>
        <end position="668"/>
    </location>
</feature>
<sequence length="1650" mass="185452">MSKYSSANVQLVEDVESSIQASDLVRLAELLTDHNLIQLAQAWQSFSTANQHRKLRDCTLALTKIIEIPELASQAKVLLTEILTNHNRALHRCLDSHRPQVANPALDLLAAAARFKNGALCDLVVGIDLKNVALAPSKTELSDPQYLQDFASTTRAHFGALFIDILRFSRPTQRQDFILAQNKAIGIWFKYIDTHTTSELIRQTLEVYGAKVLGEHAYRKTAKAKLIPASVLKKLVDLFALKDVRDDVLGFMITLTTDKSLGLVYEEPLSQQPLTIGSQDFFVNNKHIFTLLTDLKPWVDEYQSRLVLKILHTLPELIPVYNFRMTQVIGPHEPKLSSFWVGYSLFLLGLISSDCHVPVFSSLDSLSSAESTLELVLPSQLSKTVVAKSLVHESKLIRQIVANLFLASFNRFTQIISNLGSSRADLAVSKTLTDLFFAKLPNVSVVVGALNDAPNDSILFLALSKVLQNYLETFPVSVTANYLDSLISKESSNGLDIAILNTHLQIQKMSAGSIKWWNRQGGASSLFTTLCKLPVTLGESLLPKVANVLDEMCRSTSIFTDRKTDEHIWGNQAYALCHSLYVFAVHFKSEPDAETLLQNVYSLLDETVSRCARAPYGYIDKAAKIAPTAHLSAFVVALCEQLKFVSDPRASLWLVLFLRELALANEPVQEAELEISVPEAYKPLLDFQDFEKNSEAYRALFAHESVWDLLISAPLKTLSDALPNIITSIEAAGILSRIKFSLKGSPTKVELDCIESLFTRLENFASSNPDDFRADAQKFWKSFYLSSTNCPSAEVQISRFTVEMLYELSQSLKLDLAEFAAHVVLLISTLTESDSTQTKQVLANSVWALDNQSLLKVSNVTEPVVSHAILMTLVDRQTLIPFSLFRSLSGDVRLRSQLVRFLQIEDYHDLEKYFKSCIFTETEIALELVIFYPNLAQIVSDTFKIEKSKFETLFSSRAGVRLMDLVESQLDSAEFTEFVHVQGLQRVNEKHFEVLNVLLVPLSRTISKDEKADVMSALAAIPRFNNVASQVFSREYLEFIMSIMDQSDSSLVLYFRTWCERSTLYITKMFAETVGELPEEFKAFLDGFHGVAHKYSEYLPAHLLDSQMEVILGSSKWVSSEYVVRYVASVLLDSSKKINGSKILQIFVNNESNALKTLPTKENLQSRFYSSVIIFAIFRSNVSKLSSRDLQTKVVQLYLGSTRPEDLVLKQILNQIESKIAISWVDNVTSWDFLEDMSSAELDATGELPRLVTADKRGNLTVNINKTLINNAILGMEFTPGLPSDFTKWDDWMKFNESCNSLSDFENANSIYRSLKYDAEFMMLLSLNNEELVKIEEAGSVKFDLKNLASSGLLQLIVTNLANEDSRIRQVSEKLLRGVASSLEEEENEKDGAEMEVDATEDTKKTTGHKFQKDSAIFKVYLGNLLRLYGDSIQEDGKRIPSVVILMLSNLVSIIADPSHFLYEKVYHFLLAYPKFKAMELPLFKAIALQFSTDDKDSGIRDQEGYYRRLSWLLSTIKNSICSELDLKVLSRDAFMEWLLNLSASPYVASSLQLQIWGIVSKIQSLPGGSDWLIRGYAALLTLEAKYLEAEQTNCVSTNTAELAAQRVKASNYEKLVMRTGLTVVGNKRIREWTFDDVPKILKRAHSDEV</sequence>